<evidence type="ECO:0000313" key="1">
    <source>
        <dbReference type="EMBL" id="CAE7199938.1"/>
    </source>
</evidence>
<organism evidence="1 2">
    <name type="scientific">Pyrenophora teres f. teres</name>
    <dbReference type="NCBI Taxonomy" id="97479"/>
    <lineage>
        <taxon>Eukaryota</taxon>
        <taxon>Fungi</taxon>
        <taxon>Dikarya</taxon>
        <taxon>Ascomycota</taxon>
        <taxon>Pezizomycotina</taxon>
        <taxon>Dothideomycetes</taxon>
        <taxon>Pleosporomycetidae</taxon>
        <taxon>Pleosporales</taxon>
        <taxon>Pleosporineae</taxon>
        <taxon>Pleosporaceae</taxon>
        <taxon>Pyrenophora</taxon>
    </lineage>
</organism>
<dbReference type="AlphaFoldDB" id="A0A6S6W9W7"/>
<gene>
    <name evidence="1" type="ORF">PTTW11_08560</name>
</gene>
<name>A0A6S6W9W7_9PLEO</name>
<protein>
    <submittedName>
        <fullName evidence="1">Snapin Pallidin domain containing protein</fullName>
    </submittedName>
</protein>
<accession>A0A6S6W9W7</accession>
<sequence>MSTSPVHAPMAVPMGFGAQLRALQEAQREQTERIEMLERENAELKEYKDNAAAILDRVHALEQYNAYLASRRREVVGQLNNLRTLHQEADNAFQMRTVDIQPDDLEGMLGMYGTMVTTAMNHHQRVLGQMRMNGQFPPYTTPLQHSQRMITAAPYHNPYPSAYSQYGYCYTHSMPYCCVICGK</sequence>
<dbReference type="Proteomes" id="UP000472372">
    <property type="component" value="Chromosome 8"/>
</dbReference>
<evidence type="ECO:0000313" key="2">
    <source>
        <dbReference type="Proteomes" id="UP000472372"/>
    </source>
</evidence>
<reference evidence="1" key="1">
    <citation type="submission" date="2021-02" db="EMBL/GenBank/DDBJ databases">
        <authorList>
            <person name="Syme A R."/>
            <person name="Syme A R."/>
            <person name="Moolhuijzen P."/>
        </authorList>
    </citation>
    <scope>NUCLEOTIDE SEQUENCE</scope>
    <source>
        <strain evidence="1">W1-1</strain>
    </source>
</reference>
<dbReference type="EMBL" id="HG992984">
    <property type="protein sequence ID" value="CAE7199938.1"/>
    <property type="molecule type" value="Genomic_DNA"/>
</dbReference>
<proteinExistence type="predicted"/>